<organism evidence="1 2">
    <name type="scientific">Cylindrotheca closterium</name>
    <dbReference type="NCBI Taxonomy" id="2856"/>
    <lineage>
        <taxon>Eukaryota</taxon>
        <taxon>Sar</taxon>
        <taxon>Stramenopiles</taxon>
        <taxon>Ochrophyta</taxon>
        <taxon>Bacillariophyta</taxon>
        <taxon>Bacillariophyceae</taxon>
        <taxon>Bacillariophycidae</taxon>
        <taxon>Bacillariales</taxon>
        <taxon>Bacillariaceae</taxon>
        <taxon>Cylindrotheca</taxon>
    </lineage>
</organism>
<sequence>MRQEASNGYYSVTAHNENRARPIASSSQYGGCAATILNSVAHQAKSFGRDPTKLGRWADVRIQGRQREPREAFVVDLLRAITKWRDGGCEVILGVDANEDVSSLKTSSFRHRLREVGMEEAILQQQAGRTAATQQRNRKGKPIDGIFTTTGVVVKAGGYYNFDKFFLCDHWGLWIDIDLECSLGVHRPQKTPYQPRKLTMSDTTAVRRYLHLVHQGYNTYSISSRLEHLHEQLKLNEGKMTAKMGRSYKCLHQQMYDIRRKAEAKWGRPYARILTA</sequence>
<comment type="caution">
    <text evidence="1">The sequence shown here is derived from an EMBL/GenBank/DDBJ whole genome shotgun (WGS) entry which is preliminary data.</text>
</comment>
<dbReference type="AlphaFoldDB" id="A0AAD2FVD0"/>
<dbReference type="Gene3D" id="3.60.10.10">
    <property type="entry name" value="Endonuclease/exonuclease/phosphatase"/>
    <property type="match status" value="1"/>
</dbReference>
<proteinExistence type="predicted"/>
<accession>A0AAD2FVD0</accession>
<dbReference type="Proteomes" id="UP001295423">
    <property type="component" value="Unassembled WGS sequence"/>
</dbReference>
<evidence type="ECO:0000313" key="1">
    <source>
        <dbReference type="EMBL" id="CAJ1954257.1"/>
    </source>
</evidence>
<dbReference type="EMBL" id="CAKOGP040001862">
    <property type="protein sequence ID" value="CAJ1954257.1"/>
    <property type="molecule type" value="Genomic_DNA"/>
</dbReference>
<reference evidence="1" key="1">
    <citation type="submission" date="2023-08" db="EMBL/GenBank/DDBJ databases">
        <authorList>
            <person name="Audoor S."/>
            <person name="Bilcke G."/>
        </authorList>
    </citation>
    <scope>NUCLEOTIDE SEQUENCE</scope>
</reference>
<dbReference type="InterPro" id="IPR036691">
    <property type="entry name" value="Endo/exonu/phosph_ase_sf"/>
</dbReference>
<name>A0AAD2FVD0_9STRA</name>
<gene>
    <name evidence="1" type="ORF">CYCCA115_LOCUS14852</name>
</gene>
<keyword evidence="2" id="KW-1185">Reference proteome</keyword>
<evidence type="ECO:0000313" key="2">
    <source>
        <dbReference type="Proteomes" id="UP001295423"/>
    </source>
</evidence>
<protein>
    <submittedName>
        <fullName evidence="1">Uncharacterized protein</fullName>
    </submittedName>
</protein>